<feature type="transmembrane region" description="Helical" evidence="1">
    <location>
        <begin position="92"/>
        <end position="111"/>
    </location>
</feature>
<feature type="transmembrane region" description="Helical" evidence="1">
    <location>
        <begin position="156"/>
        <end position="173"/>
    </location>
</feature>
<feature type="transmembrane region" description="Helical" evidence="1">
    <location>
        <begin position="36"/>
        <end position="56"/>
    </location>
</feature>
<dbReference type="Proteomes" id="UP000317430">
    <property type="component" value="Unassembled WGS sequence"/>
</dbReference>
<evidence type="ECO:0000313" key="3">
    <source>
        <dbReference type="Proteomes" id="UP000317430"/>
    </source>
</evidence>
<sequence length="360" mass="41034">MMKKNLYLAYFLNIFASGLLYSFVTSKLLDYHLTNSLLVIAISSIVDLVIMQDILVTRFIVKIGYQRLAFLSFILSVTCSLFVNVYPTGLVFILFSYAILSLLISAMVLFLQEAILKDELGVTVGFFNMQQLRNISKMLGFFCGIVVKLLPLDYLYLYVLTLVTVINLLVGKVPRYTAEVSLHHRKKIKEKSLYLLMGTYSLVTVLFIPLMTKRFIDSGLDNISWFPFILPGIASIALIQFQKTYPQISNSLVMEWSYVPLLLGFFSLRMSGNSPIVEVLIFSLIVALSISLSIKIRKRFFKVNAKNDMKYLCQSLSLVSSLLSLLFSLLGFYGHRLEWLMFFIALLTTTYLILNGRAFK</sequence>
<keyword evidence="1" id="KW-0812">Transmembrane</keyword>
<feature type="transmembrane region" description="Helical" evidence="1">
    <location>
        <begin position="276"/>
        <end position="294"/>
    </location>
</feature>
<feature type="transmembrane region" description="Helical" evidence="1">
    <location>
        <begin position="68"/>
        <end position="86"/>
    </location>
</feature>
<feature type="transmembrane region" description="Helical" evidence="1">
    <location>
        <begin position="193"/>
        <end position="211"/>
    </location>
</feature>
<dbReference type="AlphaFoldDB" id="A0A5C5SCF1"/>
<evidence type="ECO:0000313" key="2">
    <source>
        <dbReference type="EMBL" id="TWS98229.1"/>
    </source>
</evidence>
<keyword evidence="1" id="KW-0472">Membrane</keyword>
<feature type="transmembrane region" description="Helical" evidence="1">
    <location>
        <begin position="7"/>
        <end position="24"/>
    </location>
</feature>
<keyword evidence="1" id="KW-1133">Transmembrane helix</keyword>
<keyword evidence="3" id="KW-1185">Reference proteome</keyword>
<feature type="transmembrane region" description="Helical" evidence="1">
    <location>
        <begin position="132"/>
        <end position="150"/>
    </location>
</feature>
<dbReference type="InterPro" id="IPR036259">
    <property type="entry name" value="MFS_trans_sf"/>
</dbReference>
<comment type="caution">
    <text evidence="2">The sequence shown here is derived from an EMBL/GenBank/DDBJ whole genome shotgun (WGS) entry which is preliminary data.</text>
</comment>
<feature type="transmembrane region" description="Helical" evidence="1">
    <location>
        <begin position="223"/>
        <end position="241"/>
    </location>
</feature>
<organism evidence="2 3">
    <name type="scientific">Streptococcus cuniculipharyngis</name>
    <dbReference type="NCBI Taxonomy" id="1562651"/>
    <lineage>
        <taxon>Bacteria</taxon>
        <taxon>Bacillati</taxon>
        <taxon>Bacillota</taxon>
        <taxon>Bacilli</taxon>
        <taxon>Lactobacillales</taxon>
        <taxon>Streptococcaceae</taxon>
        <taxon>Streptococcus</taxon>
    </lineage>
</organism>
<evidence type="ECO:0000256" key="1">
    <source>
        <dbReference type="SAM" id="Phobius"/>
    </source>
</evidence>
<dbReference type="SUPFAM" id="SSF103473">
    <property type="entry name" value="MFS general substrate transporter"/>
    <property type="match status" value="1"/>
</dbReference>
<feature type="transmembrane region" description="Helical" evidence="1">
    <location>
        <begin position="253"/>
        <end position="270"/>
    </location>
</feature>
<feature type="transmembrane region" description="Helical" evidence="1">
    <location>
        <begin position="339"/>
        <end position="359"/>
    </location>
</feature>
<name>A0A5C5SCF1_9STRE</name>
<reference evidence="2 3" key="1">
    <citation type="submission" date="2019-08" db="EMBL/GenBank/DDBJ databases">
        <authorList>
            <person name="Lei W."/>
        </authorList>
    </citation>
    <scope>NUCLEOTIDE SEQUENCE [LARGE SCALE GENOMIC DNA]</scope>
    <source>
        <strain evidence="2 3">CCUG 66496</strain>
    </source>
</reference>
<dbReference type="OrthoDB" id="2990886at2"/>
<accession>A0A5C5SCF1</accession>
<dbReference type="EMBL" id="VOHL01000002">
    <property type="protein sequence ID" value="TWS98229.1"/>
    <property type="molecule type" value="Genomic_DNA"/>
</dbReference>
<gene>
    <name evidence="2" type="ORF">FRX57_04665</name>
</gene>
<feature type="transmembrane region" description="Helical" evidence="1">
    <location>
        <begin position="315"/>
        <end position="333"/>
    </location>
</feature>
<proteinExistence type="predicted"/>
<protein>
    <submittedName>
        <fullName evidence="2">Uncharacterized protein</fullName>
    </submittedName>
</protein>